<feature type="domain" description="Transglycosylase SLT" evidence="1">
    <location>
        <begin position="2"/>
        <end position="86"/>
    </location>
</feature>
<reference evidence="2" key="1">
    <citation type="journal article" date="2014" name="Int. J. Syst. Evol. Microbiol.">
        <title>Complete genome sequence of Corynebacterium casei LMG S-19264T (=DSM 44701T), isolated from a smear-ripened cheese.</title>
        <authorList>
            <consortium name="US DOE Joint Genome Institute (JGI-PGF)"/>
            <person name="Walter F."/>
            <person name="Albersmeier A."/>
            <person name="Kalinowski J."/>
            <person name="Ruckert C."/>
        </authorList>
    </citation>
    <scope>NUCLEOTIDE SEQUENCE</scope>
    <source>
        <strain evidence="2">CGMCC 1.15179</strain>
    </source>
</reference>
<organism evidence="2 3">
    <name type="scientific">Marinithermofilum abyssi</name>
    <dbReference type="NCBI Taxonomy" id="1571185"/>
    <lineage>
        <taxon>Bacteria</taxon>
        <taxon>Bacillati</taxon>
        <taxon>Bacillota</taxon>
        <taxon>Bacilli</taxon>
        <taxon>Bacillales</taxon>
        <taxon>Thermoactinomycetaceae</taxon>
        <taxon>Marinithermofilum</taxon>
    </lineage>
</organism>
<keyword evidence="3" id="KW-1185">Reference proteome</keyword>
<protein>
    <recommendedName>
        <fullName evidence="1">Transglycosylase SLT domain-containing protein</fullName>
    </recommendedName>
</protein>
<dbReference type="PANTHER" id="PTHR37423:SF2">
    <property type="entry name" value="MEMBRANE-BOUND LYTIC MUREIN TRANSGLYCOSYLASE C"/>
    <property type="match status" value="1"/>
</dbReference>
<gene>
    <name evidence="2" type="ORF">GCM10011571_33810</name>
</gene>
<comment type="caution">
    <text evidence="2">The sequence shown here is derived from an EMBL/GenBank/DDBJ whole genome shotgun (WGS) entry which is preliminary data.</text>
</comment>
<dbReference type="Proteomes" id="UP000625210">
    <property type="component" value="Unassembled WGS sequence"/>
</dbReference>
<proteinExistence type="predicted"/>
<dbReference type="CDD" id="cd00254">
    <property type="entry name" value="LT-like"/>
    <property type="match status" value="1"/>
</dbReference>
<evidence type="ECO:0000313" key="3">
    <source>
        <dbReference type="Proteomes" id="UP000625210"/>
    </source>
</evidence>
<evidence type="ECO:0000259" key="1">
    <source>
        <dbReference type="Pfam" id="PF01464"/>
    </source>
</evidence>
<name>A0A8J2VEI6_9BACL</name>
<dbReference type="Pfam" id="PF01464">
    <property type="entry name" value="SLT"/>
    <property type="match status" value="1"/>
</dbReference>
<evidence type="ECO:0000313" key="2">
    <source>
        <dbReference type="EMBL" id="GGE28925.1"/>
    </source>
</evidence>
<sequence length="91" mass="9687">MDSALIAAIIRQESNFNPRAGSHANARGLMQIMPFNLQGTDPYDPKQNILRGTEIIAGHLRHYKGNLNLALAAYNAGSGAVAKDLARGVTG</sequence>
<accession>A0A8J2VEI6</accession>
<dbReference type="PANTHER" id="PTHR37423">
    <property type="entry name" value="SOLUBLE LYTIC MUREIN TRANSGLYCOSYLASE-RELATED"/>
    <property type="match status" value="1"/>
</dbReference>
<reference evidence="2" key="2">
    <citation type="submission" date="2020-09" db="EMBL/GenBank/DDBJ databases">
        <authorList>
            <person name="Sun Q."/>
            <person name="Zhou Y."/>
        </authorList>
    </citation>
    <scope>NUCLEOTIDE SEQUENCE</scope>
    <source>
        <strain evidence="2">CGMCC 1.15179</strain>
    </source>
</reference>
<dbReference type="SUPFAM" id="SSF53955">
    <property type="entry name" value="Lysozyme-like"/>
    <property type="match status" value="1"/>
</dbReference>
<dbReference type="Gene3D" id="1.10.530.10">
    <property type="match status" value="1"/>
</dbReference>
<dbReference type="InterPro" id="IPR008258">
    <property type="entry name" value="Transglycosylase_SLT_dom_1"/>
</dbReference>
<dbReference type="EMBL" id="BMHQ01000019">
    <property type="protein sequence ID" value="GGE28925.1"/>
    <property type="molecule type" value="Genomic_DNA"/>
</dbReference>
<dbReference type="AlphaFoldDB" id="A0A8J2VEI6"/>
<dbReference type="InterPro" id="IPR023346">
    <property type="entry name" value="Lysozyme-like_dom_sf"/>
</dbReference>